<dbReference type="AlphaFoldDB" id="A0A3N1KYP0"/>
<dbReference type="GO" id="GO:0030288">
    <property type="term" value="C:outer membrane-bounded periplasmic space"/>
    <property type="evidence" value="ECO:0007669"/>
    <property type="project" value="TreeGrafter"/>
</dbReference>
<dbReference type="SUPFAM" id="SSF56601">
    <property type="entry name" value="beta-lactamase/transpeptidase-like"/>
    <property type="match status" value="1"/>
</dbReference>
<dbReference type="FunFam" id="1.10.3810.10:FF:000001">
    <property type="entry name" value="Penicillin-binding protein 1A"/>
    <property type="match status" value="1"/>
</dbReference>
<dbReference type="GO" id="GO:0008360">
    <property type="term" value="P:regulation of cell shape"/>
    <property type="evidence" value="ECO:0007669"/>
    <property type="project" value="UniProtKB-KW"/>
</dbReference>
<dbReference type="Gene3D" id="1.10.3810.10">
    <property type="entry name" value="Biosynthetic peptidoglycan transglycosylase-like"/>
    <property type="match status" value="1"/>
</dbReference>
<comment type="similarity">
    <text evidence="3">In the N-terminal section; belongs to the glycosyltransferase 51 family.</text>
</comment>
<dbReference type="GO" id="GO:0006508">
    <property type="term" value="P:proteolysis"/>
    <property type="evidence" value="ECO:0007669"/>
    <property type="project" value="UniProtKB-KW"/>
</dbReference>
<dbReference type="Proteomes" id="UP000278222">
    <property type="component" value="Unassembled WGS sequence"/>
</dbReference>
<dbReference type="GO" id="GO:0071555">
    <property type="term" value="P:cell wall organization"/>
    <property type="evidence" value="ECO:0007669"/>
    <property type="project" value="UniProtKB-KW"/>
</dbReference>
<evidence type="ECO:0000313" key="19">
    <source>
        <dbReference type="EMBL" id="ROP84277.1"/>
    </source>
</evidence>
<dbReference type="GO" id="GO:0009252">
    <property type="term" value="P:peptidoglycan biosynthetic process"/>
    <property type="evidence" value="ECO:0007669"/>
    <property type="project" value="UniProtKB-UniPathway"/>
</dbReference>
<evidence type="ECO:0000256" key="7">
    <source>
        <dbReference type="ARBA" id="ARBA00022679"/>
    </source>
</evidence>
<evidence type="ECO:0000256" key="9">
    <source>
        <dbReference type="ARBA" id="ARBA00022960"/>
    </source>
</evidence>
<evidence type="ECO:0000256" key="13">
    <source>
        <dbReference type="ARBA" id="ARBA00034000"/>
    </source>
</evidence>
<organism evidence="19 20">
    <name type="scientific">Stella humosa</name>
    <dbReference type="NCBI Taxonomy" id="94"/>
    <lineage>
        <taxon>Bacteria</taxon>
        <taxon>Pseudomonadati</taxon>
        <taxon>Pseudomonadota</taxon>
        <taxon>Alphaproteobacteria</taxon>
        <taxon>Rhodospirillales</taxon>
        <taxon>Stellaceae</taxon>
        <taxon>Stella</taxon>
    </lineage>
</organism>
<gene>
    <name evidence="19" type="ORF">EDC65_3627</name>
</gene>
<keyword evidence="11" id="KW-0511">Multifunctional enzyme</keyword>
<evidence type="ECO:0000259" key="18">
    <source>
        <dbReference type="Pfam" id="PF00912"/>
    </source>
</evidence>
<feature type="domain" description="Glycosyl transferase family 51" evidence="18">
    <location>
        <begin position="72"/>
        <end position="246"/>
    </location>
</feature>
<evidence type="ECO:0000259" key="17">
    <source>
        <dbReference type="Pfam" id="PF00905"/>
    </source>
</evidence>
<evidence type="ECO:0000256" key="10">
    <source>
        <dbReference type="ARBA" id="ARBA00022984"/>
    </source>
</evidence>
<evidence type="ECO:0000256" key="8">
    <source>
        <dbReference type="ARBA" id="ARBA00022801"/>
    </source>
</evidence>
<evidence type="ECO:0000256" key="2">
    <source>
        <dbReference type="ARBA" id="ARBA00007090"/>
    </source>
</evidence>
<dbReference type="InterPro" id="IPR023346">
    <property type="entry name" value="Lysozyme-like_dom_sf"/>
</dbReference>
<dbReference type="RefSeq" id="WP_197735705.1">
    <property type="nucleotide sequence ID" value="NZ_AP019700.1"/>
</dbReference>
<feature type="region of interest" description="Disordered" evidence="15">
    <location>
        <begin position="621"/>
        <end position="663"/>
    </location>
</feature>
<dbReference type="InterPro" id="IPR012338">
    <property type="entry name" value="Beta-lactam/transpept-like"/>
</dbReference>
<keyword evidence="5" id="KW-0645">Protease</keyword>
<keyword evidence="8" id="KW-0378">Hydrolase</keyword>
<feature type="transmembrane region" description="Helical" evidence="16">
    <location>
        <begin position="23"/>
        <end position="48"/>
    </location>
</feature>
<dbReference type="Gene3D" id="3.40.710.10">
    <property type="entry name" value="DD-peptidase/beta-lactamase superfamily"/>
    <property type="match status" value="1"/>
</dbReference>
<reference evidence="19 20" key="1">
    <citation type="submission" date="2018-11" db="EMBL/GenBank/DDBJ databases">
        <title>Genomic Encyclopedia of Type Strains, Phase IV (KMG-IV): sequencing the most valuable type-strain genomes for metagenomic binning, comparative biology and taxonomic classification.</title>
        <authorList>
            <person name="Goeker M."/>
        </authorList>
    </citation>
    <scope>NUCLEOTIDE SEQUENCE [LARGE SCALE GENOMIC DNA]</scope>
    <source>
        <strain evidence="19 20">DSM 5900</strain>
    </source>
</reference>
<evidence type="ECO:0000256" key="6">
    <source>
        <dbReference type="ARBA" id="ARBA00022676"/>
    </source>
</evidence>
<dbReference type="PANTHER" id="PTHR32282:SF33">
    <property type="entry name" value="PEPTIDOGLYCAN GLYCOSYLTRANSFERASE"/>
    <property type="match status" value="1"/>
</dbReference>
<keyword evidence="6" id="KW-0328">Glycosyltransferase</keyword>
<comment type="catalytic activity">
    <reaction evidence="14">
        <text>[GlcNAc-(1-&gt;4)-Mur2Ac(oyl-L-Ala-gamma-D-Glu-L-Lys-D-Ala-D-Ala)](n)-di-trans,octa-cis-undecaprenyl diphosphate + beta-D-GlcNAc-(1-&gt;4)-Mur2Ac(oyl-L-Ala-gamma-D-Glu-L-Lys-D-Ala-D-Ala)-di-trans,octa-cis-undecaprenyl diphosphate = [GlcNAc-(1-&gt;4)-Mur2Ac(oyl-L-Ala-gamma-D-Glu-L-Lys-D-Ala-D-Ala)](n+1)-di-trans,octa-cis-undecaprenyl diphosphate + di-trans,octa-cis-undecaprenyl diphosphate + H(+)</text>
        <dbReference type="Rhea" id="RHEA:23708"/>
        <dbReference type="Rhea" id="RHEA-COMP:9602"/>
        <dbReference type="Rhea" id="RHEA-COMP:9603"/>
        <dbReference type="ChEBI" id="CHEBI:15378"/>
        <dbReference type="ChEBI" id="CHEBI:58405"/>
        <dbReference type="ChEBI" id="CHEBI:60033"/>
        <dbReference type="ChEBI" id="CHEBI:78435"/>
        <dbReference type="EC" id="2.4.99.28"/>
    </reaction>
</comment>
<evidence type="ECO:0000256" key="15">
    <source>
        <dbReference type="SAM" id="MobiDB-lite"/>
    </source>
</evidence>
<evidence type="ECO:0000313" key="20">
    <source>
        <dbReference type="Proteomes" id="UP000278222"/>
    </source>
</evidence>
<evidence type="ECO:0000256" key="3">
    <source>
        <dbReference type="ARBA" id="ARBA00007739"/>
    </source>
</evidence>
<dbReference type="InterPro" id="IPR036950">
    <property type="entry name" value="PBP_transglycosylase"/>
</dbReference>
<feature type="domain" description="Penicillin-binding protein transpeptidase" evidence="17">
    <location>
        <begin position="335"/>
        <end position="597"/>
    </location>
</feature>
<dbReference type="Pfam" id="PF00912">
    <property type="entry name" value="Transgly"/>
    <property type="match status" value="1"/>
</dbReference>
<keyword evidence="16" id="KW-1133">Transmembrane helix</keyword>
<dbReference type="GO" id="GO:0008955">
    <property type="term" value="F:peptidoglycan glycosyltransferase activity"/>
    <property type="evidence" value="ECO:0007669"/>
    <property type="project" value="UniProtKB-EC"/>
</dbReference>
<dbReference type="NCBIfam" id="TIGR02074">
    <property type="entry name" value="PBP_1a_fam"/>
    <property type="match status" value="1"/>
</dbReference>
<keyword evidence="9" id="KW-0133">Cell shape</keyword>
<comment type="pathway">
    <text evidence="1">Cell wall biogenesis; peptidoglycan biosynthesis.</text>
</comment>
<keyword evidence="16" id="KW-0472">Membrane</keyword>
<evidence type="ECO:0000256" key="5">
    <source>
        <dbReference type="ARBA" id="ARBA00022670"/>
    </source>
</evidence>
<keyword evidence="12" id="KW-0961">Cell wall biogenesis/degradation</keyword>
<dbReference type="InterPro" id="IPR001460">
    <property type="entry name" value="PCN-bd_Tpept"/>
</dbReference>
<evidence type="ECO:0000256" key="11">
    <source>
        <dbReference type="ARBA" id="ARBA00023268"/>
    </source>
</evidence>
<dbReference type="SUPFAM" id="SSF53955">
    <property type="entry name" value="Lysozyme-like"/>
    <property type="match status" value="1"/>
</dbReference>
<sequence length="663" mass="71538">MAEQGAGEAGPKRPKRRRSVMGFLFRWTMILGIWGLVAVLGVVAWYAYDLPDTRNLAGVERRPSVTLLAVDGSVMATFGDVHGEAVQLRDLPSHMPAALLATEDRRFYQHFGVDLLGVARAIYQNIRAGRVVEGGSTITQQLAKNLFLTQDRTTRRKVQEALLAFWLERRFTKDEILTIYLNRIYFGSGTYGIDAAARRYFAKPATKLSLYEAAVLAGLPKAPSRLNPLRDPDLAAARAGEVLDNMVEAGFLTRNEAEAAKTNRSQLARVSGPSQGNRYFADWAMEQVAGYVGQATDDLTVVTTFQPRMQGLAEWAVANGLSVEGAKGGVGQAALVAMAPDGGVQAMVGGRDYAESQFNRAAQAQRQPGSSFKPFVWLAALESGWRAETLVVDQPVRVKNWSPKNFNGRYLGEMSLADALAQSINTVAVQLVQRIGVERVIAVAHRMGITSELGRDASLALGTSEVSPVELAGALAPLANDGNGAIPYGIREIRDRTGRILYRRSGSGPGRVVQADYAAEMNRMLSGTIERGTARAANIGRPAAGKTGTTQDHRDAWFVGWTPDLVAVVWVGNDDGQPMKGVTGGSVPATIWRAFMQEAVKGTQPRPFPSYAPPMAMVPPPVADDRRGGGWFGELFSRPAPAPSGRGGGSQPLFRNDDVRSGN</sequence>
<dbReference type="GO" id="GO:0009002">
    <property type="term" value="F:serine-type D-Ala-D-Ala carboxypeptidase activity"/>
    <property type="evidence" value="ECO:0007669"/>
    <property type="project" value="UniProtKB-EC"/>
</dbReference>
<comment type="catalytic activity">
    <reaction evidence="13">
        <text>Preferential cleavage: (Ac)2-L-Lys-D-Ala-|-D-Ala. Also transpeptidation of peptidyl-alanyl moieties that are N-acyl substituents of D-alanine.</text>
        <dbReference type="EC" id="3.4.16.4"/>
    </reaction>
</comment>
<evidence type="ECO:0000256" key="1">
    <source>
        <dbReference type="ARBA" id="ARBA00004752"/>
    </source>
</evidence>
<keyword evidence="7" id="KW-0808">Transferase</keyword>
<proteinExistence type="inferred from homology"/>
<keyword evidence="10" id="KW-0573">Peptidoglycan synthesis</keyword>
<evidence type="ECO:0000256" key="16">
    <source>
        <dbReference type="SAM" id="Phobius"/>
    </source>
</evidence>
<dbReference type="InterPro" id="IPR050396">
    <property type="entry name" value="Glycosyltr_51/Transpeptidase"/>
</dbReference>
<keyword evidence="16" id="KW-0812">Transmembrane</keyword>
<comment type="caution">
    <text evidence="19">The sequence shown here is derived from an EMBL/GenBank/DDBJ whole genome shotgun (WGS) entry which is preliminary data.</text>
</comment>
<evidence type="ECO:0000256" key="14">
    <source>
        <dbReference type="ARBA" id="ARBA00049902"/>
    </source>
</evidence>
<evidence type="ECO:0000256" key="12">
    <source>
        <dbReference type="ARBA" id="ARBA00023316"/>
    </source>
</evidence>
<keyword evidence="20" id="KW-1185">Reference proteome</keyword>
<keyword evidence="4" id="KW-0121">Carboxypeptidase</keyword>
<dbReference type="PANTHER" id="PTHR32282">
    <property type="entry name" value="BINDING PROTEIN TRANSPEPTIDASE, PUTATIVE-RELATED"/>
    <property type="match status" value="1"/>
</dbReference>
<comment type="similarity">
    <text evidence="2">In the C-terminal section; belongs to the transpeptidase family.</text>
</comment>
<dbReference type="UniPathway" id="UPA00219"/>
<evidence type="ECO:0000256" key="4">
    <source>
        <dbReference type="ARBA" id="ARBA00022645"/>
    </source>
</evidence>
<dbReference type="InterPro" id="IPR001264">
    <property type="entry name" value="Glyco_trans_51"/>
</dbReference>
<name>A0A3N1KYP0_9PROT</name>
<dbReference type="Pfam" id="PF00905">
    <property type="entry name" value="Transpeptidase"/>
    <property type="match status" value="1"/>
</dbReference>
<dbReference type="GO" id="GO:0008658">
    <property type="term" value="F:penicillin binding"/>
    <property type="evidence" value="ECO:0007669"/>
    <property type="project" value="InterPro"/>
</dbReference>
<protein>
    <submittedName>
        <fullName evidence="19">Penicillin-binding protein 1A</fullName>
    </submittedName>
</protein>
<dbReference type="EMBL" id="RJKX01000015">
    <property type="protein sequence ID" value="ROP84277.1"/>
    <property type="molecule type" value="Genomic_DNA"/>
</dbReference>
<accession>A0A3N1KYP0</accession>